<dbReference type="PANTHER" id="PTHR16214">
    <property type="entry name" value="TRANSMEMBRANE PROTEIN 260"/>
    <property type="match status" value="1"/>
</dbReference>
<evidence type="ECO:0000256" key="1">
    <source>
        <dbReference type="SAM" id="Phobius"/>
    </source>
</evidence>
<dbReference type="AlphaFoldDB" id="A0A948RTE5"/>
<protein>
    <submittedName>
        <fullName evidence="2">DUF2723 domain-containing protein</fullName>
    </submittedName>
</protein>
<evidence type="ECO:0000313" key="2">
    <source>
        <dbReference type="EMBL" id="MBU2689399.1"/>
    </source>
</evidence>
<sequence>MMQDDAGLWRNLTRPLGSPRSGATGPPRSPLWFTFLSASLPLLGVYLFSLQRDLGTIDSGELAAVCHTLGIAHPSGYPLYTLLGRLAALIPWGELLTRLHILSALLSAAAAGFTALALRETLDLLFKQARYQKISDQWLARLSVLGAWVWGLSPSVWEQAVVNEVYGLHFVFLSLSVYLGLILLRPSIPAAQRSVLLHYPEADSRHLAFLGYLLGLGFSHHLSLAFVLPSLGLAAGYYLYRRRVRPTARFDSIRWKILLTLIIFFMFGFSVDLYLPLRAAQEPLLNWGDPSSWARWVRHVSGWQYRVWLAPGSDTVITNVLGRIPGIWNDLGWVLPVAAVAGLILSWRRRAMAALFWTILLAVGLIWAASYDIKDIQSYYAASDLAVVALGLSGLAILLSRIRRRKVILTFVMLPVAPLIIFGAFLRWDRCAADGPPLPGLYARGLLEGLPEKTLLFSRQWDTCVSAMLYLQFVEELRPDVAIVDTELLRRSWYYPQLDRMYPGLLDPVRPQRDEFLTDLASFEAGRPYDAVRIETRYQALQKALHQAWVQRRPTAVTPEVDARIFETSLPVPYGMVILFDPPEELLSGRGPLPLVEPFLAFGPRTDDLMARLMRHLISNMAVSRAQFLEEREAPGASVLLEEAGWLRRRSEMSGRN</sequence>
<reference evidence="2" key="1">
    <citation type="submission" date="2021-05" db="EMBL/GenBank/DDBJ databases">
        <title>Energy efficiency and biological interactions define the core microbiome of deep oligotrophic groundwater.</title>
        <authorList>
            <person name="Mehrshad M."/>
            <person name="Lopez-Fernandez M."/>
            <person name="Bell E."/>
            <person name="Bernier-Latmani R."/>
            <person name="Bertilsson S."/>
            <person name="Dopson M."/>
        </authorList>
    </citation>
    <scope>NUCLEOTIDE SEQUENCE</scope>
    <source>
        <strain evidence="2">Modern_marine.mb.64</strain>
    </source>
</reference>
<feature type="transmembrane region" description="Helical" evidence="1">
    <location>
        <begin position="100"/>
        <end position="118"/>
    </location>
</feature>
<feature type="transmembrane region" description="Helical" evidence="1">
    <location>
        <begin position="252"/>
        <end position="275"/>
    </location>
</feature>
<feature type="transmembrane region" description="Helical" evidence="1">
    <location>
        <begin position="379"/>
        <end position="400"/>
    </location>
</feature>
<feature type="transmembrane region" description="Helical" evidence="1">
    <location>
        <begin position="62"/>
        <end position="80"/>
    </location>
</feature>
<feature type="transmembrane region" description="Helical" evidence="1">
    <location>
        <begin position="331"/>
        <end position="347"/>
    </location>
</feature>
<feature type="transmembrane region" description="Helical" evidence="1">
    <location>
        <begin position="407"/>
        <end position="428"/>
    </location>
</feature>
<keyword evidence="1" id="KW-0812">Transmembrane</keyword>
<feature type="transmembrane region" description="Helical" evidence="1">
    <location>
        <begin position="165"/>
        <end position="184"/>
    </location>
</feature>
<dbReference type="Pfam" id="PF11028">
    <property type="entry name" value="TMEM260-like"/>
    <property type="match status" value="1"/>
</dbReference>
<gene>
    <name evidence="2" type="ORF">KJ970_00600</name>
</gene>
<feature type="transmembrane region" description="Helical" evidence="1">
    <location>
        <begin position="221"/>
        <end position="240"/>
    </location>
</feature>
<dbReference type="InterPro" id="IPR021280">
    <property type="entry name" value="TMEM260-like"/>
</dbReference>
<dbReference type="Proteomes" id="UP000777784">
    <property type="component" value="Unassembled WGS sequence"/>
</dbReference>
<comment type="caution">
    <text evidence="2">The sequence shown here is derived from an EMBL/GenBank/DDBJ whole genome shotgun (WGS) entry which is preliminary data.</text>
</comment>
<name>A0A948RTE5_UNCEI</name>
<proteinExistence type="predicted"/>
<keyword evidence="1" id="KW-1133">Transmembrane helix</keyword>
<dbReference type="PANTHER" id="PTHR16214:SF3">
    <property type="entry name" value="TRANSMEMBRANE PROTEIN 260"/>
    <property type="match status" value="1"/>
</dbReference>
<dbReference type="EMBL" id="JAHJDP010000004">
    <property type="protein sequence ID" value="MBU2689399.1"/>
    <property type="molecule type" value="Genomic_DNA"/>
</dbReference>
<organism evidence="2 3">
    <name type="scientific">Eiseniibacteriota bacterium</name>
    <dbReference type="NCBI Taxonomy" id="2212470"/>
    <lineage>
        <taxon>Bacteria</taxon>
        <taxon>Candidatus Eiseniibacteriota</taxon>
    </lineage>
</organism>
<dbReference type="InterPro" id="IPR052724">
    <property type="entry name" value="GT117_domain-containing"/>
</dbReference>
<feature type="transmembrane region" description="Helical" evidence="1">
    <location>
        <begin position="354"/>
        <end position="373"/>
    </location>
</feature>
<evidence type="ECO:0000313" key="3">
    <source>
        <dbReference type="Proteomes" id="UP000777784"/>
    </source>
</evidence>
<feature type="transmembrane region" description="Helical" evidence="1">
    <location>
        <begin position="31"/>
        <end position="50"/>
    </location>
</feature>
<keyword evidence="1" id="KW-0472">Membrane</keyword>
<accession>A0A948RTE5</accession>